<accession>A0A383WJ02</accession>
<reference evidence="2 3" key="1">
    <citation type="submission" date="2016-10" db="EMBL/GenBank/DDBJ databases">
        <authorList>
            <person name="Cai Z."/>
        </authorList>
    </citation>
    <scope>NUCLEOTIDE SEQUENCE [LARGE SCALE GENOMIC DNA]</scope>
</reference>
<feature type="region of interest" description="Disordered" evidence="1">
    <location>
        <begin position="191"/>
        <end position="216"/>
    </location>
</feature>
<evidence type="ECO:0000256" key="1">
    <source>
        <dbReference type="SAM" id="MobiDB-lite"/>
    </source>
</evidence>
<protein>
    <submittedName>
        <fullName evidence="2">Uncharacterized protein</fullName>
    </submittedName>
</protein>
<feature type="compositionally biased region" description="Low complexity" evidence="1">
    <location>
        <begin position="192"/>
        <end position="204"/>
    </location>
</feature>
<evidence type="ECO:0000313" key="2">
    <source>
        <dbReference type="EMBL" id="SZX77438.1"/>
    </source>
</evidence>
<sequence length="286" mass="28048">MLWVSADAVVEDLGPLLRAALPAEEPGQELAAAAAEDTPAAAAAGAAAAAANAEAEAAALLAAVAAAAEDTSAAAADAARLQALFSMCISAVKLLREQTRGRSPYAPAAAGQQSPAAVLEQIQQAAAAILQSHTGSSTAVCPNDGMQMQPGTTHGGANAGDVLLLPWAVLVLRCVQLSTGWMQQTAAGLKASSSSSSSNSSSSSMPSAAPDQVGGAAAPATWQQLKRLVELASPWGRFVMGCRSCPVHLTSGVPCQAPAKALAAAATVPGAAAAGAAAISVCCAES</sequence>
<dbReference type="EMBL" id="FNXT01001284">
    <property type="protein sequence ID" value="SZX77438.1"/>
    <property type="molecule type" value="Genomic_DNA"/>
</dbReference>
<evidence type="ECO:0000313" key="3">
    <source>
        <dbReference type="Proteomes" id="UP000256970"/>
    </source>
</evidence>
<proteinExistence type="predicted"/>
<name>A0A383WJ02_TETOB</name>
<gene>
    <name evidence="2" type="ORF">BQ4739_LOCUS17791</name>
</gene>
<dbReference type="AlphaFoldDB" id="A0A383WJ02"/>
<dbReference type="Proteomes" id="UP000256970">
    <property type="component" value="Unassembled WGS sequence"/>
</dbReference>
<organism evidence="2 3">
    <name type="scientific">Tetradesmus obliquus</name>
    <name type="common">Green alga</name>
    <name type="synonym">Acutodesmus obliquus</name>
    <dbReference type="NCBI Taxonomy" id="3088"/>
    <lineage>
        <taxon>Eukaryota</taxon>
        <taxon>Viridiplantae</taxon>
        <taxon>Chlorophyta</taxon>
        <taxon>core chlorophytes</taxon>
        <taxon>Chlorophyceae</taxon>
        <taxon>CS clade</taxon>
        <taxon>Sphaeropleales</taxon>
        <taxon>Scenedesmaceae</taxon>
        <taxon>Tetradesmus</taxon>
    </lineage>
</organism>
<keyword evidence="3" id="KW-1185">Reference proteome</keyword>